<dbReference type="Pfam" id="PF06999">
    <property type="entry name" value="Suc_Fer-like"/>
    <property type="match status" value="1"/>
</dbReference>
<dbReference type="Gene3D" id="3.40.30.10">
    <property type="entry name" value="Glutaredoxin"/>
    <property type="match status" value="1"/>
</dbReference>
<sequence>MQVLFHLCNSFSVCPATSVRQFFLLIRTQMKGSVCHYLRYYPKCLFLHTRLLSQQRRKMSDPTDSHEAIVRRVSKETLCDIEGLDPSKFGFERGECCGPIPTNLPGSLKLVEHLFLASDLSPKEWESNLGNVTGYNELSAKVGKSRDIQLTVFHRPGPDELIMRFLYDESLESLTISQYSCITPGEFPWESDGSVCCDRTGDTFVFVCAHHLRDSRCGYCGTVLVDLLKTAIDARNSDNHSIYVYPCSHVGGHMYAGNVLVYTARGGLCFGRVRPSDVECLVDFLMSDDYVIPKSLEPRVRGKVGFVQKSLNCHVM</sequence>
<dbReference type="PANTHER" id="PTHR31902:SF14">
    <property type="entry name" value="ACTIN PATCHES DISTAL PROTEIN 1"/>
    <property type="match status" value="1"/>
</dbReference>
<organism evidence="1">
    <name type="scientific">Trypanosoma congolense (strain IL3000)</name>
    <dbReference type="NCBI Taxonomy" id="1068625"/>
    <lineage>
        <taxon>Eukaryota</taxon>
        <taxon>Discoba</taxon>
        <taxon>Euglenozoa</taxon>
        <taxon>Kinetoplastea</taxon>
        <taxon>Metakinetoplastina</taxon>
        <taxon>Trypanosomatida</taxon>
        <taxon>Trypanosomatidae</taxon>
        <taxon>Trypanosoma</taxon>
        <taxon>Nannomonas</taxon>
    </lineage>
</organism>
<dbReference type="CDD" id="cd03062">
    <property type="entry name" value="TRX_Fd_Sucrase"/>
    <property type="match status" value="1"/>
</dbReference>
<dbReference type="SUPFAM" id="SSF52833">
    <property type="entry name" value="Thioredoxin-like"/>
    <property type="match status" value="1"/>
</dbReference>
<dbReference type="VEuPathDB" id="TriTrypDB:TcIL3000_10_7420"/>
<dbReference type="EMBL" id="HE575323">
    <property type="protein sequence ID" value="CCC93968.1"/>
    <property type="molecule type" value="Genomic_DNA"/>
</dbReference>
<name>G0UX51_TRYCI</name>
<dbReference type="AlphaFoldDB" id="G0UX51"/>
<dbReference type="PANTHER" id="PTHR31902">
    <property type="entry name" value="ACTIN PATCHES DISTAL PROTEIN 1"/>
    <property type="match status" value="1"/>
</dbReference>
<dbReference type="InterPro" id="IPR036249">
    <property type="entry name" value="Thioredoxin-like_sf"/>
</dbReference>
<dbReference type="InterPro" id="IPR009737">
    <property type="entry name" value="Aim32/Apd1-like"/>
</dbReference>
<evidence type="ECO:0000313" key="1">
    <source>
        <dbReference type="EMBL" id="CCC93968.1"/>
    </source>
</evidence>
<proteinExistence type="predicted"/>
<gene>
    <name evidence="1" type="ORF">TCIL3000_10_7420</name>
</gene>
<protein>
    <submittedName>
        <fullName evidence="1">Uncharacterized protein</fullName>
    </submittedName>
</protein>
<reference evidence="1" key="1">
    <citation type="journal article" date="2012" name="Proc. Natl. Acad. Sci. U.S.A.">
        <title>Antigenic diversity is generated by distinct evolutionary mechanisms in African trypanosome species.</title>
        <authorList>
            <person name="Jackson A.P."/>
            <person name="Berry A."/>
            <person name="Aslett M."/>
            <person name="Allison H.C."/>
            <person name="Burton P."/>
            <person name="Vavrova-Anderson J."/>
            <person name="Brown R."/>
            <person name="Browne H."/>
            <person name="Corton N."/>
            <person name="Hauser H."/>
            <person name="Gamble J."/>
            <person name="Gilderthorp R."/>
            <person name="Marcello L."/>
            <person name="McQuillan J."/>
            <person name="Otto T.D."/>
            <person name="Quail M.A."/>
            <person name="Sanders M.J."/>
            <person name="van Tonder A."/>
            <person name="Ginger M.L."/>
            <person name="Field M.C."/>
            <person name="Barry J.D."/>
            <person name="Hertz-Fowler C."/>
            <person name="Berriman M."/>
        </authorList>
    </citation>
    <scope>NUCLEOTIDE SEQUENCE</scope>
    <source>
        <strain evidence="1">IL3000</strain>
    </source>
</reference>
<accession>G0UX51</accession>